<dbReference type="Proteomes" id="UP000467130">
    <property type="component" value="Chromosome"/>
</dbReference>
<organism evidence="1 2">
    <name type="scientific">Mycobacterium stomatepiae</name>
    <dbReference type="NCBI Taxonomy" id="470076"/>
    <lineage>
        <taxon>Bacteria</taxon>
        <taxon>Bacillati</taxon>
        <taxon>Actinomycetota</taxon>
        <taxon>Actinomycetes</taxon>
        <taxon>Mycobacteriales</taxon>
        <taxon>Mycobacteriaceae</taxon>
        <taxon>Mycobacterium</taxon>
        <taxon>Mycobacterium simiae complex</taxon>
    </lineage>
</organism>
<evidence type="ECO:0000313" key="1">
    <source>
        <dbReference type="EMBL" id="BBY23451.1"/>
    </source>
</evidence>
<dbReference type="KEGG" id="msto:MSTO_36560"/>
<protein>
    <submittedName>
        <fullName evidence="1">Uncharacterized protein</fullName>
    </submittedName>
</protein>
<evidence type="ECO:0000313" key="2">
    <source>
        <dbReference type="Proteomes" id="UP000467130"/>
    </source>
</evidence>
<dbReference type="AlphaFoldDB" id="A0A7I7QBD2"/>
<sequence length="86" mass="8663">MSFVSAPASMTVIATAAAVQRINATVASGVGAVSAAPRWTAATLADALGVVGRQLAAVVRPDAYPTHPAFVAGTTAMTVAEESWYD</sequence>
<dbReference type="EMBL" id="AP022587">
    <property type="protein sequence ID" value="BBY23451.1"/>
    <property type="molecule type" value="Genomic_DNA"/>
</dbReference>
<accession>A0A7I7QBD2</accession>
<proteinExistence type="predicted"/>
<gene>
    <name evidence="1" type="ORF">MSTO_36560</name>
</gene>
<reference evidence="1 2" key="1">
    <citation type="journal article" date="2019" name="Emerg. Microbes Infect.">
        <title>Comprehensive subspecies identification of 175 nontuberculous mycobacteria species based on 7547 genomic profiles.</title>
        <authorList>
            <person name="Matsumoto Y."/>
            <person name="Kinjo T."/>
            <person name="Motooka D."/>
            <person name="Nabeya D."/>
            <person name="Jung N."/>
            <person name="Uechi K."/>
            <person name="Horii T."/>
            <person name="Iida T."/>
            <person name="Fujita J."/>
            <person name="Nakamura S."/>
        </authorList>
    </citation>
    <scope>NUCLEOTIDE SEQUENCE [LARGE SCALE GENOMIC DNA]</scope>
    <source>
        <strain evidence="1 2">JCM 17783</strain>
    </source>
</reference>
<name>A0A7I7QBD2_9MYCO</name>
<keyword evidence="2" id="KW-1185">Reference proteome</keyword>